<dbReference type="RefSeq" id="XP_024673776.1">
    <property type="nucleotide sequence ID" value="XM_024811856.1"/>
</dbReference>
<protein>
    <recommendedName>
        <fullName evidence="2">Secreted LysM effector LysM C-terminal domain-containing protein</fullName>
    </recommendedName>
</protein>
<evidence type="ECO:0000313" key="3">
    <source>
        <dbReference type="EMBL" id="PLB39764.1"/>
    </source>
</evidence>
<feature type="domain" description="Secreted LysM effector LysM C-terminal" evidence="2">
    <location>
        <begin position="20"/>
        <end position="129"/>
    </location>
</feature>
<accession>A0A2I2FGM2</accession>
<name>A0A2I2FGM2_ASPCN</name>
<dbReference type="OrthoDB" id="73875at2759"/>
<dbReference type="EMBL" id="KZ559127">
    <property type="protein sequence ID" value="PLB39764.1"/>
    <property type="molecule type" value="Genomic_DNA"/>
</dbReference>
<proteinExistence type="predicted"/>
<feature type="signal peptide" evidence="1">
    <location>
        <begin position="1"/>
        <end position="19"/>
    </location>
</feature>
<dbReference type="Proteomes" id="UP000234585">
    <property type="component" value="Unassembled WGS sequence"/>
</dbReference>
<reference evidence="3 4" key="1">
    <citation type="submission" date="2017-12" db="EMBL/GenBank/DDBJ databases">
        <authorList>
            <consortium name="DOE Joint Genome Institute"/>
            <person name="Haridas S."/>
            <person name="Kjaerbolling I."/>
            <person name="Vesth T.C."/>
            <person name="Frisvad J.C."/>
            <person name="Nybo J.L."/>
            <person name="Theobald S."/>
            <person name="Kuo A."/>
            <person name="Bowyer P."/>
            <person name="Matsuda Y."/>
            <person name="Mondo S."/>
            <person name="Lyhne E.K."/>
            <person name="Kogle M.E."/>
            <person name="Clum A."/>
            <person name="Lipzen A."/>
            <person name="Salamov A."/>
            <person name="Ngan C.Y."/>
            <person name="Daum C."/>
            <person name="Chiniquy J."/>
            <person name="Barry K."/>
            <person name="LaButti K."/>
            <person name="Simmons B.A."/>
            <person name="Magnuson J.K."/>
            <person name="Mortensen U.H."/>
            <person name="Larsen T.O."/>
            <person name="Grigoriev I.V."/>
            <person name="Baker S.E."/>
            <person name="Andersen M.R."/>
            <person name="Nordberg H.P."/>
            <person name="Cantor M.N."/>
            <person name="Hua S.X."/>
        </authorList>
    </citation>
    <scope>NUCLEOTIDE SEQUENCE [LARGE SCALE GENOMIC DNA]</scope>
    <source>
        <strain evidence="3 4">CBS 102.13</strain>
    </source>
</reference>
<evidence type="ECO:0000313" key="4">
    <source>
        <dbReference type="Proteomes" id="UP000234585"/>
    </source>
</evidence>
<dbReference type="Pfam" id="PF25139">
    <property type="entry name" value="LysM14_C"/>
    <property type="match status" value="1"/>
</dbReference>
<evidence type="ECO:0000256" key="1">
    <source>
        <dbReference type="SAM" id="SignalP"/>
    </source>
</evidence>
<feature type="chain" id="PRO_5014181165" description="Secreted LysM effector LysM C-terminal domain-containing protein" evidence="1">
    <location>
        <begin position="20"/>
        <end position="132"/>
    </location>
</feature>
<keyword evidence="1" id="KW-0732">Signal</keyword>
<sequence length="132" mass="14259">MKFSSVLPASFLIYSTALGWNMALYNTDSCNNGDMSYYYIEGSNDADSGCISFPHRIPDGVSCRFYTNGGKDHTSCDRGTFVHPTAYTLSDGHCTVWHGTACDGGVSGVGDAVCHSVFRPESNWGSMKCKNA</sequence>
<evidence type="ECO:0000259" key="2">
    <source>
        <dbReference type="Pfam" id="PF25139"/>
    </source>
</evidence>
<keyword evidence="4" id="KW-1185">Reference proteome</keyword>
<dbReference type="InterPro" id="IPR057277">
    <property type="entry name" value="LysM_C"/>
</dbReference>
<gene>
    <name evidence="3" type="ORF">BDW47DRAFT_102371</name>
</gene>
<dbReference type="GeneID" id="36519016"/>
<organism evidence="3 4">
    <name type="scientific">Aspergillus candidus</name>
    <dbReference type="NCBI Taxonomy" id="41067"/>
    <lineage>
        <taxon>Eukaryota</taxon>
        <taxon>Fungi</taxon>
        <taxon>Dikarya</taxon>
        <taxon>Ascomycota</taxon>
        <taxon>Pezizomycotina</taxon>
        <taxon>Eurotiomycetes</taxon>
        <taxon>Eurotiomycetidae</taxon>
        <taxon>Eurotiales</taxon>
        <taxon>Aspergillaceae</taxon>
        <taxon>Aspergillus</taxon>
        <taxon>Aspergillus subgen. Circumdati</taxon>
    </lineage>
</organism>
<dbReference type="AlphaFoldDB" id="A0A2I2FGM2"/>